<dbReference type="KEGG" id="aeh:Mlg_0387"/>
<protein>
    <submittedName>
        <fullName evidence="1">Uncharacterized protein</fullName>
    </submittedName>
</protein>
<sequence length="106" mass="12657">MLNKIGIGLWYAIIFYKVRIQLQQVTNSLISWQELVFNPEPPNFLLVFWYLTGSIEDNIPPKDRQKVRPSSSTFKYYKCQRTVKLFQLLFCEIQIFLNFDTYCFSA</sequence>
<dbReference type="Proteomes" id="UP000001962">
    <property type="component" value="Chromosome"/>
</dbReference>
<evidence type="ECO:0000313" key="1">
    <source>
        <dbReference type="EMBL" id="ABI55741.1"/>
    </source>
</evidence>
<name>Q0ABP6_ALKEH</name>
<gene>
    <name evidence="1" type="ordered locus">Mlg_0387</name>
</gene>
<organism evidence="1 2">
    <name type="scientific">Alkalilimnicola ehrlichii (strain ATCC BAA-1101 / DSM 17681 / MLHE-1)</name>
    <dbReference type="NCBI Taxonomy" id="187272"/>
    <lineage>
        <taxon>Bacteria</taxon>
        <taxon>Pseudomonadati</taxon>
        <taxon>Pseudomonadota</taxon>
        <taxon>Gammaproteobacteria</taxon>
        <taxon>Chromatiales</taxon>
        <taxon>Ectothiorhodospiraceae</taxon>
        <taxon>Alkalilimnicola</taxon>
    </lineage>
</organism>
<dbReference type="EMBL" id="CP000453">
    <property type="protein sequence ID" value="ABI55741.1"/>
    <property type="molecule type" value="Genomic_DNA"/>
</dbReference>
<proteinExistence type="predicted"/>
<keyword evidence="2" id="KW-1185">Reference proteome</keyword>
<reference evidence="2" key="1">
    <citation type="submission" date="2006-08" db="EMBL/GenBank/DDBJ databases">
        <title>Complete sequence of Alkalilimnicola ehrilichei MLHE-1.</title>
        <authorList>
            <person name="Copeland A."/>
            <person name="Lucas S."/>
            <person name="Lapidus A."/>
            <person name="Barry K."/>
            <person name="Detter J.C."/>
            <person name="Glavina del Rio T."/>
            <person name="Hammon N."/>
            <person name="Israni S."/>
            <person name="Dalin E."/>
            <person name="Tice H."/>
            <person name="Pitluck S."/>
            <person name="Sims D."/>
            <person name="Brettin T."/>
            <person name="Bruce D."/>
            <person name="Han C."/>
            <person name="Tapia R."/>
            <person name="Gilna P."/>
            <person name="Schmutz J."/>
            <person name="Larimer F."/>
            <person name="Land M."/>
            <person name="Hauser L."/>
            <person name="Kyrpides N."/>
            <person name="Mikhailova N."/>
            <person name="Oremland R.S."/>
            <person name="Hoeft S.E."/>
            <person name="Switzer-Blum J."/>
            <person name="Kulp T."/>
            <person name="King G."/>
            <person name="Tabita R."/>
            <person name="Witte B."/>
            <person name="Santini J.M."/>
            <person name="Basu P."/>
            <person name="Hollibaugh J.T."/>
            <person name="Xie G."/>
            <person name="Stolz J.F."/>
            <person name="Richardson P."/>
        </authorList>
    </citation>
    <scope>NUCLEOTIDE SEQUENCE [LARGE SCALE GENOMIC DNA]</scope>
    <source>
        <strain evidence="2">ATCC BAA-1101 / DSM 17681 / MLHE-1</strain>
    </source>
</reference>
<evidence type="ECO:0000313" key="2">
    <source>
        <dbReference type="Proteomes" id="UP000001962"/>
    </source>
</evidence>
<accession>Q0ABP6</accession>
<dbReference type="HOGENOM" id="CLU_2217448_0_0_6"/>
<dbReference type="AlphaFoldDB" id="Q0ABP6"/>